<dbReference type="PANTHER" id="PTHR30055:SF175">
    <property type="entry name" value="HTH-TYPE TRANSCRIPTIONAL REPRESSOR KSTR2"/>
    <property type="match status" value="1"/>
</dbReference>
<organism evidence="7 8">
    <name type="scientific">Parasedimentitalea psychrophila</name>
    <dbReference type="NCBI Taxonomy" id="2997337"/>
    <lineage>
        <taxon>Bacteria</taxon>
        <taxon>Pseudomonadati</taxon>
        <taxon>Pseudomonadota</taxon>
        <taxon>Alphaproteobacteria</taxon>
        <taxon>Rhodobacterales</taxon>
        <taxon>Paracoccaceae</taxon>
        <taxon>Parasedimentitalea</taxon>
    </lineage>
</organism>
<name>A0A9Y2KYB7_9RHOB</name>
<dbReference type="KEGG" id="ppso:QPJ95_20015"/>
<reference evidence="7 8" key="1">
    <citation type="submission" date="2023-06" db="EMBL/GenBank/DDBJ databases">
        <title>Parasedimentitalea psychrophila sp. nov., a psychrophilic bacterium isolated from deep-sea sediment.</title>
        <authorList>
            <person name="Li A."/>
        </authorList>
    </citation>
    <scope>NUCLEOTIDE SEQUENCE [LARGE SCALE GENOMIC DNA]</scope>
    <source>
        <strain evidence="7 8">QS115</strain>
    </source>
</reference>
<dbReference type="InterPro" id="IPR036271">
    <property type="entry name" value="Tet_transcr_reg_TetR-rel_C_sf"/>
</dbReference>
<protein>
    <submittedName>
        <fullName evidence="7">TetR/AcrR family transcriptional regulator</fullName>
    </submittedName>
</protein>
<dbReference type="InterPro" id="IPR023772">
    <property type="entry name" value="DNA-bd_HTH_TetR-type_CS"/>
</dbReference>
<dbReference type="PROSITE" id="PS01081">
    <property type="entry name" value="HTH_TETR_1"/>
    <property type="match status" value="1"/>
</dbReference>
<dbReference type="Gene3D" id="1.10.357.10">
    <property type="entry name" value="Tetracycline Repressor, domain 2"/>
    <property type="match status" value="1"/>
</dbReference>
<evidence type="ECO:0000313" key="7">
    <source>
        <dbReference type="EMBL" id="WIY24773.1"/>
    </source>
</evidence>
<dbReference type="PANTHER" id="PTHR30055">
    <property type="entry name" value="HTH-TYPE TRANSCRIPTIONAL REGULATOR RUTR"/>
    <property type="match status" value="1"/>
</dbReference>
<evidence type="ECO:0000256" key="4">
    <source>
        <dbReference type="ARBA" id="ARBA00023163"/>
    </source>
</evidence>
<keyword evidence="4" id="KW-0804">Transcription</keyword>
<dbReference type="PRINTS" id="PR00455">
    <property type="entry name" value="HTHTETR"/>
</dbReference>
<evidence type="ECO:0000256" key="1">
    <source>
        <dbReference type="ARBA" id="ARBA00022491"/>
    </source>
</evidence>
<proteinExistence type="predicted"/>
<evidence type="ECO:0000256" key="5">
    <source>
        <dbReference type="PROSITE-ProRule" id="PRU00335"/>
    </source>
</evidence>
<evidence type="ECO:0000256" key="2">
    <source>
        <dbReference type="ARBA" id="ARBA00023015"/>
    </source>
</evidence>
<dbReference type="Proteomes" id="UP001238334">
    <property type="component" value="Chromosome"/>
</dbReference>
<feature type="DNA-binding region" description="H-T-H motif" evidence="5">
    <location>
        <begin position="35"/>
        <end position="54"/>
    </location>
</feature>
<evidence type="ECO:0000256" key="3">
    <source>
        <dbReference type="ARBA" id="ARBA00023125"/>
    </source>
</evidence>
<keyword evidence="2" id="KW-0805">Transcription regulation</keyword>
<keyword evidence="3 5" id="KW-0238">DNA-binding</keyword>
<dbReference type="SUPFAM" id="SSF48498">
    <property type="entry name" value="Tetracyclin repressor-like, C-terminal domain"/>
    <property type="match status" value="1"/>
</dbReference>
<dbReference type="AlphaFoldDB" id="A0A9Y2KYB7"/>
<dbReference type="GO" id="GO:0000976">
    <property type="term" value="F:transcription cis-regulatory region binding"/>
    <property type="evidence" value="ECO:0007669"/>
    <property type="project" value="TreeGrafter"/>
</dbReference>
<dbReference type="InterPro" id="IPR001647">
    <property type="entry name" value="HTH_TetR"/>
</dbReference>
<dbReference type="RefSeq" id="WP_270920370.1">
    <property type="nucleotide sequence ID" value="NZ_CP127247.1"/>
</dbReference>
<accession>A0A9Y2KYB7</accession>
<dbReference type="EMBL" id="CP127247">
    <property type="protein sequence ID" value="WIY24773.1"/>
    <property type="molecule type" value="Genomic_DNA"/>
</dbReference>
<dbReference type="InterPro" id="IPR050109">
    <property type="entry name" value="HTH-type_TetR-like_transc_reg"/>
</dbReference>
<keyword evidence="1" id="KW-0678">Repressor</keyword>
<dbReference type="InterPro" id="IPR009057">
    <property type="entry name" value="Homeodomain-like_sf"/>
</dbReference>
<dbReference type="GO" id="GO:0003700">
    <property type="term" value="F:DNA-binding transcription factor activity"/>
    <property type="evidence" value="ECO:0007669"/>
    <property type="project" value="TreeGrafter"/>
</dbReference>
<dbReference type="PROSITE" id="PS50977">
    <property type="entry name" value="HTH_TETR_2"/>
    <property type="match status" value="1"/>
</dbReference>
<sequence>MMTNKRSRKSTGDRKVEILQTALDLAFEAGPGMVSTGMIAQKLGLTQPSIYKHFSSKEDIWIQVANHLTTQIRGNLDRCRAANCSPQDRLKMQVLDHLRLVQKNPALPEIMVLRELHKDQSVLRQQILQSMSAFHAVLVENVAAAQKSGEFREDIDTDDAASLILGIIQSLVLRMLLSRNPAILLPEGERLLALQLAGFAHIGE</sequence>
<dbReference type="Pfam" id="PF00440">
    <property type="entry name" value="TetR_N"/>
    <property type="match status" value="1"/>
</dbReference>
<dbReference type="Pfam" id="PF16925">
    <property type="entry name" value="TetR_C_13"/>
    <property type="match status" value="1"/>
</dbReference>
<evidence type="ECO:0000313" key="8">
    <source>
        <dbReference type="Proteomes" id="UP001238334"/>
    </source>
</evidence>
<gene>
    <name evidence="7" type="ORF">QPJ95_20015</name>
</gene>
<evidence type="ECO:0000259" key="6">
    <source>
        <dbReference type="PROSITE" id="PS50977"/>
    </source>
</evidence>
<dbReference type="SUPFAM" id="SSF46689">
    <property type="entry name" value="Homeodomain-like"/>
    <property type="match status" value="1"/>
</dbReference>
<feature type="domain" description="HTH tetR-type" evidence="6">
    <location>
        <begin position="12"/>
        <end position="72"/>
    </location>
</feature>
<dbReference type="InterPro" id="IPR011075">
    <property type="entry name" value="TetR_C"/>
</dbReference>
<keyword evidence="8" id="KW-1185">Reference proteome</keyword>